<dbReference type="InterPro" id="IPR001064">
    <property type="entry name" value="Beta/gamma_crystallin"/>
</dbReference>
<dbReference type="Pfam" id="PF00030">
    <property type="entry name" value="Crystall"/>
    <property type="match status" value="6"/>
</dbReference>
<dbReference type="Pfam" id="PF00652">
    <property type="entry name" value="Ricin_B_lectin"/>
    <property type="match status" value="1"/>
</dbReference>
<dbReference type="SUPFAM" id="SSF50370">
    <property type="entry name" value="Ricin B-like lectins"/>
    <property type="match status" value="1"/>
</dbReference>
<dbReference type="InterPro" id="IPR000772">
    <property type="entry name" value="Ricin_B_lectin"/>
</dbReference>
<dbReference type="PRINTS" id="PR01367">
    <property type="entry name" value="BGCRYSTALLIN"/>
</dbReference>
<feature type="domain" description="Beta/gamma crystallin 'Greek key'" evidence="4">
    <location>
        <begin position="1310"/>
        <end position="1350"/>
    </location>
</feature>
<feature type="compositionally biased region" description="Polar residues" evidence="3">
    <location>
        <begin position="137"/>
        <end position="152"/>
    </location>
</feature>
<dbReference type="SUPFAM" id="SSF49695">
    <property type="entry name" value="gamma-Crystallin-like"/>
    <property type="match status" value="3"/>
</dbReference>
<feature type="region of interest" description="Disordered" evidence="3">
    <location>
        <begin position="417"/>
        <end position="545"/>
    </location>
</feature>
<evidence type="ECO:0000313" key="6">
    <source>
        <dbReference type="Proteomes" id="UP000694549"/>
    </source>
</evidence>
<keyword evidence="2" id="KW-0677">Repeat</keyword>
<accession>A0A8B9UVL5</accession>
<feature type="compositionally biased region" description="Basic and acidic residues" evidence="3">
    <location>
        <begin position="358"/>
        <end position="382"/>
    </location>
</feature>
<reference evidence="5" key="1">
    <citation type="submission" date="2025-08" db="UniProtKB">
        <authorList>
            <consortium name="Ensembl"/>
        </authorList>
    </citation>
    <scope>IDENTIFICATION</scope>
</reference>
<evidence type="ECO:0000259" key="4">
    <source>
        <dbReference type="PROSITE" id="PS50915"/>
    </source>
</evidence>
<feature type="domain" description="Beta/gamma crystallin 'Greek key'" evidence="4">
    <location>
        <begin position="1261"/>
        <end position="1304"/>
    </location>
</feature>
<feature type="region of interest" description="Disordered" evidence="3">
    <location>
        <begin position="259"/>
        <end position="285"/>
    </location>
</feature>
<keyword evidence="6" id="KW-1185">Reference proteome</keyword>
<dbReference type="Gene3D" id="2.60.20.10">
    <property type="entry name" value="Crystallins"/>
    <property type="match status" value="6"/>
</dbReference>
<dbReference type="PROSITE" id="PS50915">
    <property type="entry name" value="CRYSTALLIN_BETA_GAMMA"/>
    <property type="match status" value="8"/>
</dbReference>
<dbReference type="CDD" id="cd23464">
    <property type="entry name" value="beta-trefoil_Ricin_CRYBG1"/>
    <property type="match status" value="1"/>
</dbReference>
<evidence type="ECO:0000313" key="5">
    <source>
        <dbReference type="Ensembl" id="ENSAZOP00000013411.1"/>
    </source>
</evidence>
<sequence length="1529" mass="170787">MDKKSANKRSGKRRKSQSSSDIPNGERNQNENTAREDSVFEDDVPSEVFSDKVINSERKLKSPQQTPERNSFSPGNNPDLKVVSSHKGTSKNETDKCKQQISSTTPTRRRSYKKNQLDAVPTSPTGLKSQIKDYSSKKQPLASTESTPMTKRTSVEKGTTPGAFGEDSLESPKASLADKTENNTLVSAEGRNETKTGKHGNDSDGRAFSRTDGIKNGDLCMPAERQTSSDLDSLKLKSLDASKVVTTKISLPAKPKNVELNFKTPTNQDSLESEQETLEKPVNKTNSSIANKISLFENKCANQSQRPPDISASKNSTVPSTFVGRAKLKFGKQPKESELPDKTLNKQNSRQKIFENGTSEKESTAELKGKTEEGSASHEDVGKATELKVKAAISLFNQSSKIDAGGVSLKQLDPELTTAKKESSPFKLSLLSPVKSESAQDNSSQRNNTSPEFPRNEEKVLSDTEVLSPCSNDKCPLQSPQVSKSEPQKMENGDKKVKPGDLSFEALQQDDSSLGNILVSEHNSDAQTSPDKTYNGSAEDDSIFDSPTDMKKFAETIKNLDSSVCLPQKKKRSKLPKSPAPHFAMPPIHEDNLEKVFDPSVFTFGLGLRREKTQDLLPAQQIKMQSLETIARVRPKRASTEQSIIFKALQSCNRDEPAFTQEINGKEINDSTDGEIKRSRLEKSSLFSSLLSATSKEKFLNPSMTSVNNTTAFTAESSGMPSLQQDVPGPFSMPQKSEVIKIIPEMHPCKILFSCWMAANFDFAIQCLSDMKFPSYVEKYMQPDSAKKELSLQMPNYGNPEKSFSSWLGTNRYESNVPTGLLDETKHIIVTLSLFVSRLHDTTTAFSIYSTLSRNGQSKINPRPGKLVIYCESDYQENGIEVFHDVVDCSSWVLSPTILVKVVRGCWILYEKPNFEGPSVPLEEGELELSDIWGASASEEQNECKSVVIGSIRHVVKASNVIKENVTQVLMLVFEVEFLVWLIYEEPGFQGVPLMLEPGEYPNLAFWEKKEAYIRSMRPLKMGGRKVECAGEPKVVIYEKPFFEGRHVEVESEIFMLNDKESEEKRSLPFTSVGSMKVLGGIWVAYEKPGFEGHQYLLEEGAYRDWTDWGGYDEELQSLRPVVGDFTSSHMIMYSEKDFGSKGSNINVLGIISNLKDTGYGLRTQSINVLSGVWVAYENPDFTGEQYILDKGLYPSIEAWGGKNCKISSVQPINKMFLNVCGCLKVQLFSEPEFKGNCKIFGKNTRCIDSLAVKSSKVLGGSCIVFDQEEFSGNQYVLEEGIYPDLMAMGCSPQTVLKSLRIINTELSEPCIALFEKVHFQGKKIEFSTEILNLRFLGYNPLIASVQVLGGIWIIYEHSNYRGRQMFLSPSEIPDWYKLSGCHQIGSLRPLLQKRVYFRLRNKETGKFVSTDGNLDNLNLLRIQVAEDTDSEDQIWVYQDGFIRCRMAEDCCLTIVGNLITPGSKLGLSFERNEDKQYWHISPDGRIYSKMKPKLVLDIKGGSQYDRDHVVVNTVNEERLTQCWEPLVV</sequence>
<protein>
    <submittedName>
        <fullName evidence="5">Crystallin beta-gamma domain containing 1</fullName>
    </submittedName>
</protein>
<dbReference type="PANTHER" id="PTHR11818">
    <property type="entry name" value="BETA/GAMMA CRYSTALLIN"/>
    <property type="match status" value="1"/>
</dbReference>
<dbReference type="PROSITE" id="PS50231">
    <property type="entry name" value="RICIN_B_LECTIN"/>
    <property type="match status" value="1"/>
</dbReference>
<proteinExistence type="inferred from homology"/>
<dbReference type="SMART" id="SM00458">
    <property type="entry name" value="RICIN"/>
    <property type="match status" value="1"/>
</dbReference>
<dbReference type="Ensembl" id="ENSAZOT00000014416.1">
    <property type="protein sequence ID" value="ENSAZOP00000013411.1"/>
    <property type="gene ID" value="ENSAZOG00000008586.1"/>
</dbReference>
<feature type="compositionally biased region" description="Polar residues" evidence="3">
    <location>
        <begin position="525"/>
        <end position="536"/>
    </location>
</feature>
<feature type="domain" description="Beta/gamma crystallin 'Greek key'" evidence="4">
    <location>
        <begin position="1172"/>
        <end position="1214"/>
    </location>
</feature>
<feature type="domain" description="Beta/gamma crystallin 'Greek key'" evidence="4">
    <location>
        <begin position="1033"/>
        <end position="1080"/>
    </location>
</feature>
<evidence type="ECO:0000256" key="1">
    <source>
        <dbReference type="ARBA" id="ARBA00009646"/>
    </source>
</evidence>
<reference evidence="5" key="2">
    <citation type="submission" date="2025-09" db="UniProtKB">
        <authorList>
            <consortium name="Ensembl"/>
        </authorList>
    </citation>
    <scope>IDENTIFICATION</scope>
</reference>
<feature type="compositionally biased region" description="Polar residues" evidence="3">
    <location>
        <begin position="62"/>
        <end position="76"/>
    </location>
</feature>
<dbReference type="SMART" id="SM00247">
    <property type="entry name" value="XTALbg"/>
    <property type="match status" value="6"/>
</dbReference>
<dbReference type="Proteomes" id="UP000694549">
    <property type="component" value="Unplaced"/>
</dbReference>
<evidence type="ECO:0000256" key="3">
    <source>
        <dbReference type="SAM" id="MobiDB-lite"/>
    </source>
</evidence>
<evidence type="ECO:0000256" key="2">
    <source>
        <dbReference type="ARBA" id="ARBA00022737"/>
    </source>
</evidence>
<dbReference type="InterPro" id="IPR050252">
    <property type="entry name" value="Beta/Gamma-Crystallin"/>
</dbReference>
<feature type="domain" description="Beta/gamma crystallin 'Greek key'" evidence="4">
    <location>
        <begin position="1081"/>
        <end position="1123"/>
    </location>
</feature>
<feature type="compositionally biased region" description="Polar residues" evidence="3">
    <location>
        <begin position="435"/>
        <end position="451"/>
    </location>
</feature>
<feature type="domain" description="Beta/gamma crystallin 'Greek key'" evidence="4">
    <location>
        <begin position="905"/>
        <end position="956"/>
    </location>
</feature>
<feature type="compositionally biased region" description="Basic and acidic residues" evidence="3">
    <location>
        <begin position="190"/>
        <end position="215"/>
    </location>
</feature>
<name>A0A8B9UVL5_9AVES</name>
<feature type="compositionally biased region" description="Basic residues" evidence="3">
    <location>
        <begin position="1"/>
        <end position="16"/>
    </location>
</feature>
<dbReference type="InterPro" id="IPR035992">
    <property type="entry name" value="Ricin_B-like_lectins"/>
</dbReference>
<feature type="compositionally biased region" description="Basic and acidic residues" evidence="3">
    <location>
        <begin position="486"/>
        <end position="499"/>
    </location>
</feature>
<dbReference type="Gene3D" id="2.80.10.50">
    <property type="match status" value="1"/>
</dbReference>
<feature type="domain" description="Beta/gamma crystallin 'Greek key'" evidence="4">
    <location>
        <begin position="979"/>
        <end position="1021"/>
    </location>
</feature>
<organism evidence="5 6">
    <name type="scientific">Anas zonorhyncha</name>
    <name type="common">Eastern spot-billed duck</name>
    <dbReference type="NCBI Taxonomy" id="75864"/>
    <lineage>
        <taxon>Eukaryota</taxon>
        <taxon>Metazoa</taxon>
        <taxon>Chordata</taxon>
        <taxon>Craniata</taxon>
        <taxon>Vertebrata</taxon>
        <taxon>Euteleostomi</taxon>
        <taxon>Archelosauria</taxon>
        <taxon>Archosauria</taxon>
        <taxon>Dinosauria</taxon>
        <taxon>Saurischia</taxon>
        <taxon>Theropoda</taxon>
        <taxon>Coelurosauria</taxon>
        <taxon>Aves</taxon>
        <taxon>Neognathae</taxon>
        <taxon>Galloanserae</taxon>
        <taxon>Anseriformes</taxon>
        <taxon>Anatidae</taxon>
        <taxon>Anatinae</taxon>
        <taxon>Anas</taxon>
    </lineage>
</organism>
<dbReference type="InterPro" id="IPR011024">
    <property type="entry name" value="G_crystallin-like"/>
</dbReference>
<feature type="domain" description="Beta/gamma crystallin 'Greek key'" evidence="4">
    <location>
        <begin position="1351"/>
        <end position="1392"/>
    </location>
</feature>
<dbReference type="PANTHER" id="PTHR11818:SF2">
    <property type="entry name" value="BETA_GAMMA CRYSTALLIN DOMAIN-CONTAINING PROTEIN 1"/>
    <property type="match status" value="1"/>
</dbReference>
<comment type="similarity">
    <text evidence="1">Belongs to the beta/gamma-crystallin family.</text>
</comment>
<feature type="compositionally biased region" description="Basic and acidic residues" evidence="3">
    <location>
        <begin position="333"/>
        <end position="344"/>
    </location>
</feature>
<feature type="region of interest" description="Disordered" evidence="3">
    <location>
        <begin position="1"/>
        <end position="221"/>
    </location>
</feature>
<feature type="region of interest" description="Disordered" evidence="3">
    <location>
        <begin position="323"/>
        <end position="382"/>
    </location>
</feature>